<keyword evidence="10" id="KW-1185">Reference proteome</keyword>
<accession>A0A2P6NFB1</accession>
<sequence>MSYHQQQYPPQDQQHYDQAAYQQHYDAYGQPADQEEYEEYEEYEYGQDQYVETRIELIQQQHYEQGGYAPQQQYPPQQGFQQPTYQQQGFQPPVFQQPPPSQHPSQPGAPSQPTAQSPNGPRLGGAGPDVRPALRGLANQRGGAQNNQGRPNPVRKKKQGLITGALNKAIDGTAKGVTQISKNVNTAMSGKPTGDGLTRWKATQIQEQPSSEYPGKMLTVGRAVQGVLMTSACWFAFLPAHTGTPYFIIPWLDIASIEENVKQKQKGNYAPVFLDSRKTEKPANALLFHLADGKTLQFYGFKMATKKCSSSVVGSFHTARSRNLRPTSYPPPQALPNTNPSLPAPSPPTLPAKSVPALPPKGGAPHYAPSAPPATFSPPPLPQKAISQPQGYGQQQGYQPPQQQYSQQPAYHQPAQGYPPQQAQGYPPQQPQGYPTQQPQGYPTQQPQGYPTQQGYAQQQVYSPPQHPAPHAQQQQYPQPGYPQPGAQYHPQSEKFSWKTLSCPSEMREICLREPTRQILSSIRRETHREIMNAPRKAVKEGLNAEDARKKREELAISIRKNKKMDNVTKKRNLTSVPFPQNKVVDESIQQKLEELPNLIAKVSSANPVEQLEATTQFRKLLSIEKNPPIQQVIDAGVVPRFVQFLSAGETPQLQFEAAWALTNIASGSSEQTRIVIDYGAVPIFIRLLDSPNHDVKEQAVWALGNIAGDSPSCRDFVLHNGALVPLLKLLQDAQPKMSMLRNATWTLSNLCRGKPQPRFDLVMVALSTLSKLLHSTDEEVLTDACWALSYLSDGSNDKIQAVIEAGIARKMVELLIHPSYSVQTPALRTVGNIVTGDDLQTQCIINVSALPYLHSLLHSPKKGIRKEACWTISNITAGNKQQIQEVIRADIITPLISLLTNADFDIKKEAAWAISNATSGGSPEQIDYLVQQGCIRPLCDLLVCPDPRIVTVALEGLENILKVGEKEEMIAEHGNNKYAQAIEEADGLDKIEALQKLPNQDIYERAMKILEKFFQAEDEESEATSMDAAQSTFQFQPQAAPQGNYQF</sequence>
<dbReference type="Proteomes" id="UP000241769">
    <property type="component" value="Unassembled WGS sequence"/>
</dbReference>
<dbReference type="InterPro" id="IPR000225">
    <property type="entry name" value="Armadillo"/>
</dbReference>
<dbReference type="Gene3D" id="1.20.5.690">
    <property type="entry name" value="Importin-alpha, importin-beta-binding domain"/>
    <property type="match status" value="1"/>
</dbReference>
<dbReference type="PROSITE" id="PS50176">
    <property type="entry name" value="ARM_REPEAT"/>
    <property type="match status" value="4"/>
</dbReference>
<gene>
    <name evidence="9" type="ORF">PROFUN_09743</name>
</gene>
<dbReference type="GO" id="GO:0061608">
    <property type="term" value="F:nuclear import signal receptor activity"/>
    <property type="evidence" value="ECO:0007669"/>
    <property type="project" value="InterPro"/>
</dbReference>
<feature type="compositionally biased region" description="Low complexity" evidence="7">
    <location>
        <begin position="103"/>
        <end position="113"/>
    </location>
</feature>
<dbReference type="InterPro" id="IPR036975">
    <property type="entry name" value="Importin-a_IBB_sf"/>
</dbReference>
<comment type="similarity">
    <text evidence="1">Belongs to the importin alpha family.</text>
</comment>
<evidence type="ECO:0000256" key="5">
    <source>
        <dbReference type="PROSITE-ProRule" id="PRU00259"/>
    </source>
</evidence>
<dbReference type="InterPro" id="IPR032413">
    <property type="entry name" value="Arm_3"/>
</dbReference>
<feature type="region of interest" description="Disordered" evidence="7">
    <location>
        <begin position="1"/>
        <end position="48"/>
    </location>
</feature>
<dbReference type="GO" id="GO:0005634">
    <property type="term" value="C:nucleus"/>
    <property type="evidence" value="ECO:0007669"/>
    <property type="project" value="UniProtKB-ARBA"/>
</dbReference>
<evidence type="ECO:0000256" key="7">
    <source>
        <dbReference type="SAM" id="MobiDB-lite"/>
    </source>
</evidence>
<protein>
    <recommendedName>
        <fullName evidence="8">IBB domain-containing protein</fullName>
    </recommendedName>
</protein>
<dbReference type="STRING" id="1890364.A0A2P6NFB1"/>
<feature type="region of interest" description="Disordered" evidence="7">
    <location>
        <begin position="1021"/>
        <end position="1048"/>
    </location>
</feature>
<feature type="compositionally biased region" description="Low complexity" evidence="7">
    <location>
        <begin position="68"/>
        <end position="94"/>
    </location>
</feature>
<dbReference type="GO" id="GO:0006606">
    <property type="term" value="P:protein import into nucleus"/>
    <property type="evidence" value="ECO:0007669"/>
    <property type="project" value="InterPro"/>
</dbReference>
<dbReference type="PROSITE" id="PS51214">
    <property type="entry name" value="IBB"/>
    <property type="match status" value="1"/>
</dbReference>
<dbReference type="InterPro" id="IPR016024">
    <property type="entry name" value="ARM-type_fold"/>
</dbReference>
<dbReference type="InterPro" id="IPR002652">
    <property type="entry name" value="Importin-a_IBB"/>
</dbReference>
<keyword evidence="2 6" id="KW-0813">Transport</keyword>
<comment type="caution">
    <text evidence="9">The sequence shown here is derived from an EMBL/GenBank/DDBJ whole genome shotgun (WGS) entry which is preliminary data.</text>
</comment>
<feature type="compositionally biased region" description="Pro residues" evidence="7">
    <location>
        <begin position="370"/>
        <end position="382"/>
    </location>
</feature>
<keyword evidence="3" id="KW-0677">Repeat</keyword>
<evidence type="ECO:0000256" key="3">
    <source>
        <dbReference type="ARBA" id="ARBA00022737"/>
    </source>
</evidence>
<dbReference type="PANTHER" id="PTHR23316">
    <property type="entry name" value="IMPORTIN ALPHA"/>
    <property type="match status" value="1"/>
</dbReference>
<name>A0A2P6NFB1_9EUKA</name>
<dbReference type="InterPro" id="IPR011989">
    <property type="entry name" value="ARM-like"/>
</dbReference>
<proteinExistence type="inferred from homology"/>
<dbReference type="FunFam" id="1.25.10.10:FF:000021">
    <property type="entry name" value="Importin subunit alpha"/>
    <property type="match status" value="1"/>
</dbReference>
<evidence type="ECO:0000313" key="10">
    <source>
        <dbReference type="Proteomes" id="UP000241769"/>
    </source>
</evidence>
<feature type="domain" description="IBB" evidence="8">
    <location>
        <begin position="519"/>
        <end position="581"/>
    </location>
</feature>
<feature type="compositionally biased region" description="Low complexity" evidence="7">
    <location>
        <begin position="387"/>
        <end position="460"/>
    </location>
</feature>
<dbReference type="Pfam" id="PF00514">
    <property type="entry name" value="Arm"/>
    <property type="match status" value="8"/>
</dbReference>
<feature type="region of interest" description="Disordered" evidence="7">
    <location>
        <begin position="322"/>
        <end position="493"/>
    </location>
</feature>
<keyword evidence="4" id="KW-0653">Protein transport</keyword>
<feature type="repeat" description="ARM" evidence="5">
    <location>
        <begin position="680"/>
        <end position="722"/>
    </location>
</feature>
<organism evidence="9 10">
    <name type="scientific">Planoprotostelium fungivorum</name>
    <dbReference type="NCBI Taxonomy" id="1890364"/>
    <lineage>
        <taxon>Eukaryota</taxon>
        <taxon>Amoebozoa</taxon>
        <taxon>Evosea</taxon>
        <taxon>Variosea</taxon>
        <taxon>Cavosteliida</taxon>
        <taxon>Cavosteliaceae</taxon>
        <taxon>Planoprotostelium</taxon>
    </lineage>
</organism>
<feature type="compositionally biased region" description="Low complexity" evidence="7">
    <location>
        <begin position="469"/>
        <end position="491"/>
    </location>
</feature>
<feature type="repeat" description="ARM" evidence="5">
    <location>
        <begin position="722"/>
        <end position="751"/>
    </location>
</feature>
<feature type="compositionally biased region" description="Polar residues" evidence="7">
    <location>
        <begin position="1024"/>
        <end position="1048"/>
    </location>
</feature>
<dbReference type="InParanoid" id="A0A2P6NFB1"/>
<feature type="compositionally biased region" description="Acidic residues" evidence="7">
    <location>
        <begin position="33"/>
        <end position="45"/>
    </location>
</feature>
<evidence type="ECO:0000256" key="1">
    <source>
        <dbReference type="ARBA" id="ARBA00010394"/>
    </source>
</evidence>
<dbReference type="EMBL" id="MDYQ01000099">
    <property type="protein sequence ID" value="PRP82632.1"/>
    <property type="molecule type" value="Genomic_DNA"/>
</dbReference>
<feature type="compositionally biased region" description="Low complexity" evidence="7">
    <location>
        <begin position="1"/>
        <end position="28"/>
    </location>
</feature>
<dbReference type="Pfam" id="PF01749">
    <property type="entry name" value="IBB"/>
    <property type="match status" value="1"/>
</dbReference>
<feature type="repeat" description="ARM" evidence="5">
    <location>
        <begin position="637"/>
        <end position="680"/>
    </location>
</feature>
<evidence type="ECO:0000256" key="2">
    <source>
        <dbReference type="ARBA" id="ARBA00022448"/>
    </source>
</evidence>
<reference evidence="9 10" key="1">
    <citation type="journal article" date="2018" name="Genome Biol. Evol.">
        <title>Multiple Roots of Fruiting Body Formation in Amoebozoa.</title>
        <authorList>
            <person name="Hillmann F."/>
            <person name="Forbes G."/>
            <person name="Novohradska S."/>
            <person name="Ferling I."/>
            <person name="Riege K."/>
            <person name="Groth M."/>
            <person name="Westermann M."/>
            <person name="Marz M."/>
            <person name="Spaller T."/>
            <person name="Winckler T."/>
            <person name="Schaap P."/>
            <person name="Glockner G."/>
        </authorList>
    </citation>
    <scope>NUCLEOTIDE SEQUENCE [LARGE SCALE GENOMIC DNA]</scope>
    <source>
        <strain evidence="9 10">Jena</strain>
    </source>
</reference>
<dbReference type="OrthoDB" id="16542at2759"/>
<dbReference type="Pfam" id="PF16186">
    <property type="entry name" value="Arm_3"/>
    <property type="match status" value="1"/>
</dbReference>
<evidence type="ECO:0000256" key="4">
    <source>
        <dbReference type="ARBA" id="ARBA00022927"/>
    </source>
</evidence>
<dbReference type="SUPFAM" id="SSF48371">
    <property type="entry name" value="ARM repeat"/>
    <property type="match status" value="1"/>
</dbReference>
<dbReference type="Gene3D" id="1.25.10.10">
    <property type="entry name" value="Leucine-rich Repeat Variant"/>
    <property type="match status" value="1"/>
</dbReference>
<dbReference type="SMART" id="SM00185">
    <property type="entry name" value="ARM"/>
    <property type="match status" value="8"/>
</dbReference>
<evidence type="ECO:0000256" key="6">
    <source>
        <dbReference type="PROSITE-ProRule" id="PRU00561"/>
    </source>
</evidence>
<evidence type="ECO:0000313" key="9">
    <source>
        <dbReference type="EMBL" id="PRP82632.1"/>
    </source>
</evidence>
<dbReference type="AlphaFoldDB" id="A0A2P6NFB1"/>
<evidence type="ECO:0000259" key="8">
    <source>
        <dbReference type="PROSITE" id="PS51214"/>
    </source>
</evidence>
<feature type="region of interest" description="Disordered" evidence="7">
    <location>
        <begin position="68"/>
        <end position="134"/>
    </location>
</feature>
<feature type="repeat" description="ARM" evidence="5">
    <location>
        <begin position="765"/>
        <end position="807"/>
    </location>
</feature>